<dbReference type="Gene3D" id="2.40.50.100">
    <property type="match status" value="1"/>
</dbReference>
<dbReference type="RefSeq" id="WP_197955466.1">
    <property type="nucleotide sequence ID" value="NZ_CP065668.1"/>
</dbReference>
<comment type="similarity">
    <text evidence="2">Belongs to the membrane fusion protein (MFP) (TC 8.A.1) family.</text>
</comment>
<evidence type="ECO:0000313" key="8">
    <source>
        <dbReference type="EMBL" id="QPS08090.1"/>
    </source>
</evidence>
<reference evidence="8 9" key="1">
    <citation type="submission" date="2020-12" db="EMBL/GenBank/DDBJ databases">
        <title>FDA dAtabase for Regulatory Grade micrObial Sequences (FDA-ARGOS): Supporting development and validation of Infectious Disease Dx tests.</title>
        <authorList>
            <person name="Sproer C."/>
            <person name="Gronow S."/>
            <person name="Severitt S."/>
            <person name="Schroder I."/>
            <person name="Tallon L."/>
            <person name="Sadzewicz L."/>
            <person name="Zhao X."/>
            <person name="Boylan J."/>
            <person name="Ott S."/>
            <person name="Bowen H."/>
            <person name="Vavikolanu K."/>
            <person name="Mehta A."/>
            <person name="Aluvathingal J."/>
            <person name="Nadendla S."/>
            <person name="Lowell S."/>
            <person name="Myers T."/>
            <person name="Yan Y."/>
            <person name="Sichtig H."/>
        </authorList>
    </citation>
    <scope>NUCLEOTIDE SEQUENCE [LARGE SCALE GENOMIC DNA]</scope>
    <source>
        <strain evidence="8 9">FDAARGOS_909</strain>
    </source>
</reference>
<evidence type="ECO:0000259" key="4">
    <source>
        <dbReference type="Pfam" id="PF25876"/>
    </source>
</evidence>
<dbReference type="NCBIfam" id="TIGR01730">
    <property type="entry name" value="RND_mfp"/>
    <property type="match status" value="1"/>
</dbReference>
<dbReference type="InterPro" id="IPR058624">
    <property type="entry name" value="MdtA-like_HH"/>
</dbReference>
<dbReference type="FunFam" id="2.40.420.20:FF:000001">
    <property type="entry name" value="Efflux RND transporter periplasmic adaptor subunit"/>
    <property type="match status" value="1"/>
</dbReference>
<evidence type="ECO:0000256" key="3">
    <source>
        <dbReference type="SAM" id="MobiDB-lite"/>
    </source>
</evidence>
<dbReference type="Gene3D" id="2.40.420.20">
    <property type="match status" value="1"/>
</dbReference>
<dbReference type="InterPro" id="IPR058627">
    <property type="entry name" value="MdtA-like_C"/>
</dbReference>
<gene>
    <name evidence="8" type="ORF">I6G66_28155</name>
</gene>
<dbReference type="GO" id="GO:0030313">
    <property type="term" value="C:cell envelope"/>
    <property type="evidence" value="ECO:0007669"/>
    <property type="project" value="UniProtKB-SubCell"/>
</dbReference>
<dbReference type="GO" id="GO:0005886">
    <property type="term" value="C:plasma membrane"/>
    <property type="evidence" value="ECO:0007669"/>
    <property type="project" value="TreeGrafter"/>
</dbReference>
<dbReference type="AlphaFoldDB" id="A0A7T2W0G5"/>
<name>A0A7T2W0G5_DELAC</name>
<organism evidence="8 9">
    <name type="scientific">Delftia acidovorans</name>
    <name type="common">Pseudomonas acidovorans</name>
    <name type="synonym">Comamonas acidovorans</name>
    <dbReference type="NCBI Taxonomy" id="80866"/>
    <lineage>
        <taxon>Bacteria</taxon>
        <taxon>Pseudomonadati</taxon>
        <taxon>Pseudomonadota</taxon>
        <taxon>Betaproteobacteria</taxon>
        <taxon>Burkholderiales</taxon>
        <taxon>Comamonadaceae</taxon>
        <taxon>Delftia</taxon>
    </lineage>
</organism>
<dbReference type="InterPro" id="IPR006143">
    <property type="entry name" value="RND_pump_MFP"/>
</dbReference>
<dbReference type="Gene3D" id="2.40.30.170">
    <property type="match status" value="1"/>
</dbReference>
<protein>
    <submittedName>
        <fullName evidence="8">Efflux RND transporter periplasmic adaptor subunit</fullName>
    </submittedName>
</protein>
<evidence type="ECO:0000259" key="5">
    <source>
        <dbReference type="Pfam" id="PF25917"/>
    </source>
</evidence>
<evidence type="ECO:0000256" key="1">
    <source>
        <dbReference type="ARBA" id="ARBA00004196"/>
    </source>
</evidence>
<dbReference type="GO" id="GO:0046677">
    <property type="term" value="P:response to antibiotic"/>
    <property type="evidence" value="ECO:0007669"/>
    <property type="project" value="TreeGrafter"/>
</dbReference>
<feature type="domain" description="Multidrug resistance protein MdtA-like beta-barrel" evidence="6">
    <location>
        <begin position="238"/>
        <end position="325"/>
    </location>
</feature>
<comment type="subcellular location">
    <subcellularLocation>
        <location evidence="1">Cell envelope</location>
    </subcellularLocation>
</comment>
<evidence type="ECO:0000313" key="9">
    <source>
        <dbReference type="Proteomes" id="UP000594778"/>
    </source>
</evidence>
<dbReference type="PANTHER" id="PTHR30158">
    <property type="entry name" value="ACRA/E-RELATED COMPONENT OF DRUG EFFLUX TRANSPORTER"/>
    <property type="match status" value="1"/>
</dbReference>
<dbReference type="Pfam" id="PF25967">
    <property type="entry name" value="RND-MFP_C"/>
    <property type="match status" value="1"/>
</dbReference>
<dbReference type="Gene3D" id="1.10.287.470">
    <property type="entry name" value="Helix hairpin bin"/>
    <property type="match status" value="1"/>
</dbReference>
<dbReference type="Pfam" id="PF25944">
    <property type="entry name" value="Beta-barrel_RND"/>
    <property type="match status" value="1"/>
</dbReference>
<proteinExistence type="inferred from homology"/>
<dbReference type="InterPro" id="IPR058625">
    <property type="entry name" value="MdtA-like_BSH"/>
</dbReference>
<dbReference type="EMBL" id="CP065668">
    <property type="protein sequence ID" value="QPS08090.1"/>
    <property type="molecule type" value="Genomic_DNA"/>
</dbReference>
<evidence type="ECO:0000259" key="7">
    <source>
        <dbReference type="Pfam" id="PF25967"/>
    </source>
</evidence>
<evidence type="ECO:0000259" key="6">
    <source>
        <dbReference type="Pfam" id="PF25944"/>
    </source>
</evidence>
<feature type="region of interest" description="Disordered" evidence="3">
    <location>
        <begin position="1"/>
        <end position="22"/>
    </location>
</feature>
<dbReference type="GO" id="GO:0022857">
    <property type="term" value="F:transmembrane transporter activity"/>
    <property type="evidence" value="ECO:0007669"/>
    <property type="project" value="InterPro"/>
</dbReference>
<feature type="domain" description="Multidrug resistance protein MdtA-like C-terminal permuted SH3" evidence="7">
    <location>
        <begin position="338"/>
        <end position="391"/>
    </location>
</feature>
<feature type="domain" description="Multidrug resistance protein MdtA-like barrel-sandwich hybrid" evidence="5">
    <location>
        <begin position="90"/>
        <end position="231"/>
    </location>
</feature>
<accession>A0A7T2W0G5</accession>
<feature type="compositionally biased region" description="Low complexity" evidence="3">
    <location>
        <begin position="1"/>
        <end position="21"/>
    </location>
</feature>
<dbReference type="PANTHER" id="PTHR30158:SF10">
    <property type="entry name" value="CATION EFFLUX PUMP"/>
    <property type="match status" value="1"/>
</dbReference>
<feature type="region of interest" description="Disordered" evidence="3">
    <location>
        <begin position="409"/>
        <end position="430"/>
    </location>
</feature>
<dbReference type="Pfam" id="PF25917">
    <property type="entry name" value="BSH_RND"/>
    <property type="match status" value="1"/>
</dbReference>
<feature type="domain" description="Multidrug resistance protein MdtA-like alpha-helical hairpin" evidence="4">
    <location>
        <begin position="131"/>
        <end position="199"/>
    </location>
</feature>
<dbReference type="Pfam" id="PF25876">
    <property type="entry name" value="HH_MFP_RND"/>
    <property type="match status" value="1"/>
</dbReference>
<sequence>MSTQSTQSTSSSSPSSSASAQRKGWKLPAAAAAILAVSAGLFGLHGFDAKADDAPASAQPAATPVSVATVAESEVTAWDEFSGRLEAVERVDIRSRVAGAVQAVHFREGALVKQGDLLITIDPAPYAAEVERAEAQVASAQARQSYARSEQERARRLWDERAIAQRELDERVNAGSEAEANLRAAQASLQSARLNLGYTQVRAPVSGRIGKREITVGNLVAAGPGAPVLTTLVSVSPIYASFDADEQVITRALKELGGGAGNRARIDSIPVQMGTATAGSTPFKGRLQLIDNQVDARSGTVRVRAAFDNKDGALMPGQFARIRMGQARDSSMLLVSERAIGTDQSKKYVMVVGGDNKAVYREVALGASVNGLRNVTQGLQPGERVVVNGLQHIRPGALVAPKEVSMDARADARQPGTRQVAEQVADATKS</sequence>
<dbReference type="InterPro" id="IPR058626">
    <property type="entry name" value="MdtA-like_b-barrel"/>
</dbReference>
<dbReference type="Proteomes" id="UP000594778">
    <property type="component" value="Chromosome"/>
</dbReference>
<dbReference type="SUPFAM" id="SSF111369">
    <property type="entry name" value="HlyD-like secretion proteins"/>
    <property type="match status" value="1"/>
</dbReference>
<evidence type="ECO:0000256" key="2">
    <source>
        <dbReference type="ARBA" id="ARBA00009477"/>
    </source>
</evidence>